<evidence type="ECO:0000313" key="2">
    <source>
        <dbReference type="Proteomes" id="UP001060085"/>
    </source>
</evidence>
<protein>
    <submittedName>
        <fullName evidence="1">Uncharacterized protein</fullName>
    </submittedName>
</protein>
<accession>A0ACC0BSR8</accession>
<keyword evidence="2" id="KW-1185">Reference proteome</keyword>
<organism evidence="1 2">
    <name type="scientific">Catharanthus roseus</name>
    <name type="common">Madagascar periwinkle</name>
    <name type="synonym">Vinca rosea</name>
    <dbReference type="NCBI Taxonomy" id="4058"/>
    <lineage>
        <taxon>Eukaryota</taxon>
        <taxon>Viridiplantae</taxon>
        <taxon>Streptophyta</taxon>
        <taxon>Embryophyta</taxon>
        <taxon>Tracheophyta</taxon>
        <taxon>Spermatophyta</taxon>
        <taxon>Magnoliopsida</taxon>
        <taxon>eudicotyledons</taxon>
        <taxon>Gunneridae</taxon>
        <taxon>Pentapetalae</taxon>
        <taxon>asterids</taxon>
        <taxon>lamiids</taxon>
        <taxon>Gentianales</taxon>
        <taxon>Apocynaceae</taxon>
        <taxon>Rauvolfioideae</taxon>
        <taxon>Vinceae</taxon>
        <taxon>Catharanthinae</taxon>
        <taxon>Catharanthus</taxon>
    </lineage>
</organism>
<gene>
    <name evidence="1" type="ORF">M9H77_06646</name>
</gene>
<comment type="caution">
    <text evidence="1">The sequence shown here is derived from an EMBL/GenBank/DDBJ whole genome shotgun (WGS) entry which is preliminary data.</text>
</comment>
<name>A0ACC0BSR8_CATRO</name>
<dbReference type="EMBL" id="CM044702">
    <property type="protein sequence ID" value="KAI5675696.1"/>
    <property type="molecule type" value="Genomic_DNA"/>
</dbReference>
<sequence length="417" mass="47251">MQGRNTLEEVLRLSAERGYIVFYRNGEDNKGSAINKGEPIVVLTDRESGLMPTYRSECVAKLTEMVKDEEVAQRVWTSQVLHFGVETMNHAESKHSVLKLWLSMCHSDLDTVFLNIDSLIQAQVAEIKYSLEISRLKEKYGAKSNPILKNLCNKISHLGLKKIMDELKNARQMVEEPGKGDVVMFWKKLEIGSDIPEEHHRNMESEMCDLASLLQEISTGPISNVREVRRLIKAVVNPPETAVTKGRRKTNSTKRDKSHWEYVSIAHRKIGKSSGSSSGSGSGSGLGSNPSLHGRGRPSRSGRSRGRGRSSGRSRLSTVVSPDSPPVPFFFKKAFSGFTYQFIQNWNNVIGDGNCGFRIVSNFLFGDKNHWVEIRRRMSYDLRHHMRVYEQLFGSVERVTELIMQTNWEEGSVPREY</sequence>
<dbReference type="Proteomes" id="UP001060085">
    <property type="component" value="Linkage Group LG02"/>
</dbReference>
<reference evidence="2" key="1">
    <citation type="journal article" date="2023" name="Nat. Plants">
        <title>Single-cell RNA sequencing provides a high-resolution roadmap for understanding the multicellular compartmentation of specialized metabolism.</title>
        <authorList>
            <person name="Sun S."/>
            <person name="Shen X."/>
            <person name="Li Y."/>
            <person name="Li Y."/>
            <person name="Wang S."/>
            <person name="Li R."/>
            <person name="Zhang H."/>
            <person name="Shen G."/>
            <person name="Guo B."/>
            <person name="Wei J."/>
            <person name="Xu J."/>
            <person name="St-Pierre B."/>
            <person name="Chen S."/>
            <person name="Sun C."/>
        </authorList>
    </citation>
    <scope>NUCLEOTIDE SEQUENCE [LARGE SCALE GENOMIC DNA]</scope>
</reference>
<evidence type="ECO:0000313" key="1">
    <source>
        <dbReference type="EMBL" id="KAI5675696.1"/>
    </source>
</evidence>
<proteinExistence type="predicted"/>